<accession>A0ABQ8G000</accession>
<name>A0ABQ8G000_9PEZI</name>
<dbReference type="InterPro" id="IPR036188">
    <property type="entry name" value="FAD/NAD-bd_sf"/>
</dbReference>
<evidence type="ECO:0000256" key="2">
    <source>
        <dbReference type="ARBA" id="ARBA00022630"/>
    </source>
</evidence>
<proteinExistence type="inferred from homology"/>
<gene>
    <name evidence="6" type="ORF">B0J12DRAFT_788660</name>
</gene>
<dbReference type="EMBL" id="JAGTJR010000032">
    <property type="protein sequence ID" value="KAH7038958.1"/>
    <property type="molecule type" value="Genomic_DNA"/>
</dbReference>
<keyword evidence="3" id="KW-0274">FAD</keyword>
<comment type="similarity">
    <text evidence="1">Belongs to the FMO family.</text>
</comment>
<evidence type="ECO:0000256" key="1">
    <source>
        <dbReference type="ARBA" id="ARBA00009183"/>
    </source>
</evidence>
<organism evidence="6 7">
    <name type="scientific">Macrophomina phaseolina</name>
    <dbReference type="NCBI Taxonomy" id="35725"/>
    <lineage>
        <taxon>Eukaryota</taxon>
        <taxon>Fungi</taxon>
        <taxon>Dikarya</taxon>
        <taxon>Ascomycota</taxon>
        <taxon>Pezizomycotina</taxon>
        <taxon>Dothideomycetes</taxon>
        <taxon>Dothideomycetes incertae sedis</taxon>
        <taxon>Botryosphaeriales</taxon>
        <taxon>Botryosphaeriaceae</taxon>
        <taxon>Macrophomina</taxon>
    </lineage>
</organism>
<keyword evidence="5" id="KW-0560">Oxidoreductase</keyword>
<dbReference type="SUPFAM" id="SSF51905">
    <property type="entry name" value="FAD/NAD(P)-binding domain"/>
    <property type="match status" value="2"/>
</dbReference>
<evidence type="ECO:0000313" key="7">
    <source>
        <dbReference type="Proteomes" id="UP000774617"/>
    </source>
</evidence>
<sequence>MAPVKRVAVVGAGPAGAIAIDALAQERAFDLIRVFERREAPGGCWIGDKNAPPNLQDLPALASRSADLPLEPPAKLPAQTPKSSRPRFTESSIYPYLETNVAALPMSFSQEPIPETQSEWSIKTHGPDTPFRHWTVMQQYISSLIQRRGYQDYVEYNTAVERVEKVENEWKITLRKEGEKSDYWWAEFFDAVVVASGHHNVPYIPKIQGLEEFERRKPGSVLHSKMFRGREAFRGKRVVVVGASVSAADIGVDVVAVAKNPVYAVVKGHRANIYFGDTAFKHPKIKEVPSISEIRVENGSRAVYFEDGDRVEDVDHIIFGTGYTWSLPFLPNVEIRNNRVAGLYQHVVYQKDPTLLFVGAVGAGLTFKIFEWQAVLAARVLAGRAKLPPVGEQQRWEADRIAEKGDGARFTLVFPEFEEYFETVRALAGPGEDGKGRQLPPFDRRWFDAFMEGHERRKAMWARWNAEAKREEGLERARL</sequence>
<dbReference type="InterPro" id="IPR020946">
    <property type="entry name" value="Flavin_mOase-like"/>
</dbReference>
<dbReference type="InterPro" id="IPR050346">
    <property type="entry name" value="FMO-like"/>
</dbReference>
<keyword evidence="4" id="KW-0521">NADP</keyword>
<comment type="caution">
    <text evidence="6">The sequence shown here is derived from an EMBL/GenBank/DDBJ whole genome shotgun (WGS) entry which is preliminary data.</text>
</comment>
<dbReference type="Pfam" id="PF13450">
    <property type="entry name" value="NAD_binding_8"/>
    <property type="match status" value="1"/>
</dbReference>
<dbReference type="Gene3D" id="3.50.50.60">
    <property type="entry name" value="FAD/NAD(P)-binding domain"/>
    <property type="match status" value="2"/>
</dbReference>
<dbReference type="PIRSF" id="PIRSF000332">
    <property type="entry name" value="FMO"/>
    <property type="match status" value="1"/>
</dbReference>
<dbReference type="PRINTS" id="PR00419">
    <property type="entry name" value="ADXRDTASE"/>
</dbReference>
<protein>
    <submittedName>
        <fullName evidence="6">Uncharacterized protein</fullName>
    </submittedName>
</protein>
<keyword evidence="7" id="KW-1185">Reference proteome</keyword>
<dbReference type="Proteomes" id="UP000774617">
    <property type="component" value="Unassembled WGS sequence"/>
</dbReference>
<dbReference type="PANTHER" id="PTHR23023">
    <property type="entry name" value="DIMETHYLANILINE MONOOXYGENASE"/>
    <property type="match status" value="1"/>
</dbReference>
<keyword evidence="2" id="KW-0285">Flavoprotein</keyword>
<dbReference type="Pfam" id="PF00743">
    <property type="entry name" value="FMO-like"/>
    <property type="match status" value="2"/>
</dbReference>
<evidence type="ECO:0000313" key="6">
    <source>
        <dbReference type="EMBL" id="KAH7038958.1"/>
    </source>
</evidence>
<evidence type="ECO:0000256" key="5">
    <source>
        <dbReference type="ARBA" id="ARBA00023002"/>
    </source>
</evidence>
<reference evidence="6 7" key="1">
    <citation type="journal article" date="2021" name="Nat. Commun.">
        <title>Genetic determinants of endophytism in the Arabidopsis root mycobiome.</title>
        <authorList>
            <person name="Mesny F."/>
            <person name="Miyauchi S."/>
            <person name="Thiergart T."/>
            <person name="Pickel B."/>
            <person name="Atanasova L."/>
            <person name="Karlsson M."/>
            <person name="Huettel B."/>
            <person name="Barry K.W."/>
            <person name="Haridas S."/>
            <person name="Chen C."/>
            <person name="Bauer D."/>
            <person name="Andreopoulos W."/>
            <person name="Pangilinan J."/>
            <person name="LaButti K."/>
            <person name="Riley R."/>
            <person name="Lipzen A."/>
            <person name="Clum A."/>
            <person name="Drula E."/>
            <person name="Henrissat B."/>
            <person name="Kohler A."/>
            <person name="Grigoriev I.V."/>
            <person name="Martin F.M."/>
            <person name="Hacquard S."/>
        </authorList>
    </citation>
    <scope>NUCLEOTIDE SEQUENCE [LARGE SCALE GENOMIC DNA]</scope>
    <source>
        <strain evidence="6 7">MPI-SDFR-AT-0080</strain>
    </source>
</reference>
<evidence type="ECO:0000256" key="4">
    <source>
        <dbReference type="ARBA" id="ARBA00022857"/>
    </source>
</evidence>
<evidence type="ECO:0000256" key="3">
    <source>
        <dbReference type="ARBA" id="ARBA00022827"/>
    </source>
</evidence>
<dbReference type="InterPro" id="IPR000960">
    <property type="entry name" value="Flavin_mOase"/>
</dbReference>